<dbReference type="GO" id="GO:0043138">
    <property type="term" value="F:3'-5' DNA helicase activity"/>
    <property type="evidence" value="ECO:0007669"/>
    <property type="project" value="UniProtKB-EC"/>
</dbReference>
<feature type="domain" description="UvrD-like helicase C-terminal" evidence="15">
    <location>
        <begin position="292"/>
        <end position="711"/>
    </location>
</feature>
<feature type="region of interest" description="Disordered" evidence="13">
    <location>
        <begin position="828"/>
        <end position="870"/>
    </location>
</feature>
<feature type="domain" description="UvrD-like helicase ATP-binding" evidence="14">
    <location>
        <begin position="6"/>
        <end position="291"/>
    </location>
</feature>
<dbReference type="Gene3D" id="1.10.486.10">
    <property type="entry name" value="PCRA, domain 4"/>
    <property type="match status" value="2"/>
</dbReference>
<evidence type="ECO:0000259" key="15">
    <source>
        <dbReference type="PROSITE" id="PS51217"/>
    </source>
</evidence>
<keyword evidence="3 12" id="KW-0378">Hydrolase</keyword>
<feature type="binding site" evidence="12">
    <location>
        <begin position="27"/>
        <end position="34"/>
    </location>
    <ligand>
        <name>ATP</name>
        <dbReference type="ChEBI" id="CHEBI:30616"/>
    </ligand>
</feature>
<dbReference type="InterPro" id="IPR013986">
    <property type="entry name" value="DExx_box_DNA_helicase_dom_sf"/>
</dbReference>
<dbReference type="GO" id="GO:0033202">
    <property type="term" value="C:DNA helicase complex"/>
    <property type="evidence" value="ECO:0007669"/>
    <property type="project" value="TreeGrafter"/>
</dbReference>
<keyword evidence="6" id="KW-0238">DNA-binding</keyword>
<dbReference type="Proteomes" id="UP000182409">
    <property type="component" value="Unassembled WGS sequence"/>
</dbReference>
<reference evidence="16 17" key="1">
    <citation type="submission" date="2016-10" db="EMBL/GenBank/DDBJ databases">
        <authorList>
            <person name="de Groot N.N."/>
        </authorList>
    </citation>
    <scope>NUCLEOTIDE SEQUENCE [LARGE SCALE GENOMIC DNA]</scope>
    <source>
        <strain evidence="16 17">AB35.6</strain>
    </source>
</reference>
<name>A0A1H4KSA0_9BACT</name>
<dbReference type="GO" id="GO:0016887">
    <property type="term" value="F:ATP hydrolysis activity"/>
    <property type="evidence" value="ECO:0007669"/>
    <property type="project" value="RHEA"/>
</dbReference>
<evidence type="ECO:0000256" key="10">
    <source>
        <dbReference type="ARBA" id="ARBA00034923"/>
    </source>
</evidence>
<dbReference type="OrthoDB" id="9810135at2"/>
<dbReference type="GO" id="GO:0005829">
    <property type="term" value="C:cytosol"/>
    <property type="evidence" value="ECO:0007669"/>
    <property type="project" value="TreeGrafter"/>
</dbReference>
<dbReference type="GO" id="GO:0003677">
    <property type="term" value="F:DNA binding"/>
    <property type="evidence" value="ECO:0007669"/>
    <property type="project" value="UniProtKB-KW"/>
</dbReference>
<comment type="similarity">
    <text evidence="1">Belongs to the helicase family. UvrD subfamily.</text>
</comment>
<dbReference type="GO" id="GO:0000725">
    <property type="term" value="P:recombinational repair"/>
    <property type="evidence" value="ECO:0007669"/>
    <property type="project" value="TreeGrafter"/>
</dbReference>
<comment type="catalytic activity">
    <reaction evidence="11">
        <text>ATP + H2O = ADP + phosphate + H(+)</text>
        <dbReference type="Rhea" id="RHEA:13065"/>
        <dbReference type="ChEBI" id="CHEBI:15377"/>
        <dbReference type="ChEBI" id="CHEBI:15378"/>
        <dbReference type="ChEBI" id="CHEBI:30616"/>
        <dbReference type="ChEBI" id="CHEBI:43474"/>
        <dbReference type="ChEBI" id="CHEBI:456216"/>
        <dbReference type="EC" id="5.6.2.4"/>
    </reaction>
</comment>
<dbReference type="Pfam" id="PF21196">
    <property type="entry name" value="PcrA_UvrD_tudor"/>
    <property type="match status" value="1"/>
</dbReference>
<dbReference type="InterPro" id="IPR014017">
    <property type="entry name" value="DNA_helicase_UvrD-like_C"/>
</dbReference>
<dbReference type="InterPro" id="IPR000212">
    <property type="entry name" value="DNA_helicase_UvrD/REP"/>
</dbReference>
<evidence type="ECO:0000256" key="9">
    <source>
        <dbReference type="ARBA" id="ARBA00034808"/>
    </source>
</evidence>
<dbReference type="EMBL" id="FNSD01000001">
    <property type="protein sequence ID" value="SEB61397.1"/>
    <property type="molecule type" value="Genomic_DNA"/>
</dbReference>
<dbReference type="Gene3D" id="3.40.50.300">
    <property type="entry name" value="P-loop containing nucleotide triphosphate hydrolases"/>
    <property type="match status" value="2"/>
</dbReference>
<keyword evidence="4 12" id="KW-0347">Helicase</keyword>
<dbReference type="SUPFAM" id="SSF52540">
    <property type="entry name" value="P-loop containing nucleoside triphosphate hydrolases"/>
    <property type="match status" value="2"/>
</dbReference>
<dbReference type="CDD" id="cd17932">
    <property type="entry name" value="DEXQc_UvrD"/>
    <property type="match status" value="1"/>
</dbReference>
<dbReference type="AlphaFoldDB" id="A0A1H4KSA0"/>
<evidence type="ECO:0000256" key="6">
    <source>
        <dbReference type="ARBA" id="ARBA00023125"/>
    </source>
</evidence>
<dbReference type="InterPro" id="IPR014016">
    <property type="entry name" value="UvrD-like_ATP-bd"/>
</dbReference>
<evidence type="ECO:0000313" key="17">
    <source>
        <dbReference type="Proteomes" id="UP000182409"/>
    </source>
</evidence>
<evidence type="ECO:0000259" key="14">
    <source>
        <dbReference type="PROSITE" id="PS51198"/>
    </source>
</evidence>
<evidence type="ECO:0000256" key="2">
    <source>
        <dbReference type="ARBA" id="ARBA00022741"/>
    </source>
</evidence>
<keyword evidence="7" id="KW-0413">Isomerase</keyword>
<evidence type="ECO:0000256" key="5">
    <source>
        <dbReference type="ARBA" id="ARBA00022840"/>
    </source>
</evidence>
<evidence type="ECO:0000256" key="11">
    <source>
        <dbReference type="ARBA" id="ARBA00048988"/>
    </source>
</evidence>
<organism evidence="16 17">
    <name type="scientific">Terriglobus roseus</name>
    <dbReference type="NCBI Taxonomy" id="392734"/>
    <lineage>
        <taxon>Bacteria</taxon>
        <taxon>Pseudomonadati</taxon>
        <taxon>Acidobacteriota</taxon>
        <taxon>Terriglobia</taxon>
        <taxon>Terriglobales</taxon>
        <taxon>Acidobacteriaceae</taxon>
        <taxon>Terriglobus</taxon>
    </lineage>
</organism>
<dbReference type="GO" id="GO:0005524">
    <property type="term" value="F:ATP binding"/>
    <property type="evidence" value="ECO:0007669"/>
    <property type="project" value="UniProtKB-UniRule"/>
</dbReference>
<gene>
    <name evidence="16" type="ORF">SAMN05443244_1332</name>
</gene>
<evidence type="ECO:0000256" key="8">
    <source>
        <dbReference type="ARBA" id="ARBA00034617"/>
    </source>
</evidence>
<keyword evidence="2 12" id="KW-0547">Nucleotide-binding</keyword>
<evidence type="ECO:0000256" key="1">
    <source>
        <dbReference type="ARBA" id="ARBA00009922"/>
    </source>
</evidence>
<evidence type="ECO:0000256" key="7">
    <source>
        <dbReference type="ARBA" id="ARBA00023235"/>
    </source>
</evidence>
<dbReference type="Pfam" id="PF00580">
    <property type="entry name" value="UvrD-helicase"/>
    <property type="match status" value="1"/>
</dbReference>
<dbReference type="Gene3D" id="3.30.160.800">
    <property type="match status" value="1"/>
</dbReference>
<dbReference type="PANTHER" id="PTHR11070">
    <property type="entry name" value="UVRD / RECB / PCRA DNA HELICASE FAMILY MEMBER"/>
    <property type="match status" value="1"/>
</dbReference>
<evidence type="ECO:0000313" key="16">
    <source>
        <dbReference type="EMBL" id="SEB61397.1"/>
    </source>
</evidence>
<dbReference type="PROSITE" id="PS51217">
    <property type="entry name" value="UVRD_HELICASE_CTER"/>
    <property type="match status" value="1"/>
</dbReference>
<dbReference type="CDD" id="cd18807">
    <property type="entry name" value="SF1_C_UvrD"/>
    <property type="match status" value="1"/>
</dbReference>
<evidence type="ECO:0000256" key="12">
    <source>
        <dbReference type="PROSITE-ProRule" id="PRU00560"/>
    </source>
</evidence>
<proteinExistence type="inferred from homology"/>
<comment type="catalytic activity">
    <reaction evidence="8">
        <text>Couples ATP hydrolysis with the unwinding of duplex DNA by translocating in the 3'-5' direction.</text>
        <dbReference type="EC" id="5.6.2.4"/>
    </reaction>
</comment>
<dbReference type="EC" id="5.6.2.4" evidence="9"/>
<dbReference type="PROSITE" id="PS51198">
    <property type="entry name" value="UVRD_HELICASE_ATP_BIND"/>
    <property type="match status" value="1"/>
</dbReference>
<dbReference type="Gene3D" id="1.10.10.160">
    <property type="match status" value="1"/>
</dbReference>
<dbReference type="PANTHER" id="PTHR11070:SF2">
    <property type="entry name" value="ATP-DEPENDENT DNA HELICASE SRS2"/>
    <property type="match status" value="1"/>
</dbReference>
<keyword evidence="5 12" id="KW-0067">ATP-binding</keyword>
<evidence type="ECO:0000256" key="13">
    <source>
        <dbReference type="SAM" id="MobiDB-lite"/>
    </source>
</evidence>
<sequence>MSRLLENMNPQQREGVLSVDGPVLLLAGAGSGKTRVITHRIAYLIEERGVAPDSILAVTFTNKAAKEMGERVDHLIGHSSLARPLISTFHSLCVRVLRRDIEALRVNGVGLTKSFAIYDETDQQAIVKTALKRLGFDDKQLKPRVALGRISWAKNHMIDPQEYFLASTNPLEERIAHIFKIYRDEMAKNNAMDFDDLLLETVRLLKTSKETREKYQKRYRYLLIDEYQDTNRPQYELMRLLSGEHGNVCVVGDEDQSIYSWRGADIKNILDFEKDFNDTRIIRLEQNYRSTQVILEGAGSVVRNNTQRKGKELFTTREGGSLIGFYEAPDGENEALFVADRIQTYIREVTSAGETPKCAVLYRTNAQSRLVEESLRRYNIQYHMVGGFSFYDRAEVKDMLSYLKLVQNPHDSIALNRVVNSPPRGIGKTTMETLERIALTTGMSSWDAIERVAAEQLLPARAITALTGFRRLILDARAMLGPGFGDALAADAGLPAPEDAVEFVGEEENASASDANEDTSFDTSFNFGFDFGPSEERSTIAPENSQIEDADTSFDFSFDPPAQAAVEEAPQQTVSFNPFETSNKAAQKRLTSDKFAELRAMAAPIVESTAPAETSTRIDGFRAPGDPATLPELIKFLNDRSGYIKILEAEGTPEAFSRIENLKELANAAQDAQERGETLSDFLDHAALVSDADGINMDARVTLMTLHAAKGLEFPLVFLCGMEEGLFPSSRTMQDPAGLEEERRLCYVGMTRAMDTLIMTRARYRRRYGSDMPDATVASRFLEEVPSRLVEDMGSPADRPSFRADTGYGGYGGAYGKKWPKKGADDFDGERHYNYEDEDQSATAPPPKPKSNFGLQFGASKKSVSTGTKPNSIDNIASFFGGGGKFARPKMEIPEATGATHLGRGSRVRHPKYGDGIVAQREGDGPDAKLTVQFTKHGVKKLVEKFAQLEKL</sequence>
<dbReference type="InterPro" id="IPR027417">
    <property type="entry name" value="P-loop_NTPase"/>
</dbReference>
<evidence type="ECO:0000256" key="4">
    <source>
        <dbReference type="ARBA" id="ARBA00022806"/>
    </source>
</evidence>
<dbReference type="Pfam" id="PF13361">
    <property type="entry name" value="UvrD_C"/>
    <property type="match status" value="1"/>
</dbReference>
<evidence type="ECO:0000256" key="3">
    <source>
        <dbReference type="ARBA" id="ARBA00022801"/>
    </source>
</evidence>
<accession>A0A1H4KSA0</accession>
<protein>
    <recommendedName>
        <fullName evidence="9">DNA 3'-5' helicase</fullName>
        <ecNumber evidence="9">5.6.2.4</ecNumber>
    </recommendedName>
    <alternativeName>
        <fullName evidence="10">DNA 3'-5' helicase II</fullName>
    </alternativeName>
</protein>